<dbReference type="InterPro" id="IPR037518">
    <property type="entry name" value="MPN"/>
</dbReference>
<dbReference type="PANTHER" id="PTHR30471:SF3">
    <property type="entry name" value="UPF0758 PROTEIN YEES-RELATED"/>
    <property type="match status" value="1"/>
</dbReference>
<dbReference type="CDD" id="cd08071">
    <property type="entry name" value="MPN_DUF2466"/>
    <property type="match status" value="1"/>
</dbReference>
<evidence type="ECO:0000256" key="6">
    <source>
        <dbReference type="ARBA" id="ARBA00023049"/>
    </source>
</evidence>
<gene>
    <name evidence="9" type="ORF">DCMF_20480</name>
</gene>
<organism evidence="9 10">
    <name type="scientific">Formimonas warabiya</name>
    <dbReference type="NCBI Taxonomy" id="1761012"/>
    <lineage>
        <taxon>Bacteria</taxon>
        <taxon>Bacillati</taxon>
        <taxon>Bacillota</taxon>
        <taxon>Clostridia</taxon>
        <taxon>Eubacteriales</taxon>
        <taxon>Peptococcaceae</taxon>
        <taxon>Candidatus Formimonas</taxon>
    </lineage>
</organism>
<dbReference type="PROSITE" id="PS50249">
    <property type="entry name" value="MPN"/>
    <property type="match status" value="1"/>
</dbReference>
<keyword evidence="10" id="KW-1185">Reference proteome</keyword>
<reference evidence="9 10" key="1">
    <citation type="submission" date="2016-10" db="EMBL/GenBank/DDBJ databases">
        <title>Complete Genome Sequence of Peptococcaceae strain DCMF.</title>
        <authorList>
            <person name="Edwards R.J."/>
            <person name="Holland S.I."/>
            <person name="Deshpande N.P."/>
            <person name="Wong Y.K."/>
            <person name="Ertan H."/>
            <person name="Manefield M."/>
            <person name="Russell T.L."/>
            <person name="Lee M.J."/>
        </authorList>
    </citation>
    <scope>NUCLEOTIDE SEQUENCE [LARGE SCALE GENOMIC DNA]</scope>
    <source>
        <strain evidence="9 10">DCMF</strain>
    </source>
</reference>
<evidence type="ECO:0000256" key="4">
    <source>
        <dbReference type="ARBA" id="ARBA00022801"/>
    </source>
</evidence>
<keyword evidence="4" id="KW-0378">Hydrolase</keyword>
<dbReference type="GO" id="GO:0008237">
    <property type="term" value="F:metallopeptidase activity"/>
    <property type="evidence" value="ECO:0007669"/>
    <property type="project" value="UniProtKB-KW"/>
</dbReference>
<dbReference type="EMBL" id="CP017634">
    <property type="protein sequence ID" value="ATW28772.1"/>
    <property type="molecule type" value="Genomic_DNA"/>
</dbReference>
<dbReference type="Pfam" id="PF04002">
    <property type="entry name" value="RadC"/>
    <property type="match status" value="1"/>
</dbReference>
<evidence type="ECO:0000256" key="2">
    <source>
        <dbReference type="ARBA" id="ARBA00022670"/>
    </source>
</evidence>
<dbReference type="Gene3D" id="3.40.140.10">
    <property type="entry name" value="Cytidine Deaminase, domain 2"/>
    <property type="match status" value="1"/>
</dbReference>
<keyword evidence="6" id="KW-0482">Metalloprotease</keyword>
<sequence>MHEGHRRRVKERYLTEGLDSFTDHQVLEMLLFYCIPMKDTNEMAHKMVREFGSLAGLFEADPRDIGQRCGVSENTAILVSLIPSLARRYFKGKWGEKPVLNTPSKAGAYAVSLFVGRQYESFFVICLDAQNRVNYPALVHEGTVNEVPVYPRLILELVLRHQAHSVILTHNHPGGSLSPSQTDIEVTKAIISTLAPISVKVLDHIIVAGDQFISLKQKNYF</sequence>
<protein>
    <recommendedName>
        <fullName evidence="8">MPN domain-containing protein</fullName>
    </recommendedName>
</protein>
<evidence type="ECO:0000256" key="3">
    <source>
        <dbReference type="ARBA" id="ARBA00022723"/>
    </source>
</evidence>
<dbReference type="InterPro" id="IPR025657">
    <property type="entry name" value="RadC_JAB"/>
</dbReference>
<name>A0A3G1L1V5_FORW1</name>
<evidence type="ECO:0000313" key="10">
    <source>
        <dbReference type="Proteomes" id="UP000323521"/>
    </source>
</evidence>
<dbReference type="InterPro" id="IPR001405">
    <property type="entry name" value="UPF0758"/>
</dbReference>
<dbReference type="AlphaFoldDB" id="A0A3G1L1V5"/>
<evidence type="ECO:0000256" key="7">
    <source>
        <dbReference type="RuleBase" id="RU003797"/>
    </source>
</evidence>
<dbReference type="KEGG" id="fwa:DCMF_20480"/>
<evidence type="ECO:0000256" key="1">
    <source>
        <dbReference type="ARBA" id="ARBA00010243"/>
    </source>
</evidence>
<dbReference type="PANTHER" id="PTHR30471">
    <property type="entry name" value="DNA REPAIR PROTEIN RADC"/>
    <property type="match status" value="1"/>
</dbReference>
<proteinExistence type="inferred from homology"/>
<keyword evidence="5" id="KW-0862">Zinc</keyword>
<comment type="similarity">
    <text evidence="1 7">Belongs to the UPF0758 family.</text>
</comment>
<evidence type="ECO:0000259" key="8">
    <source>
        <dbReference type="PROSITE" id="PS50249"/>
    </source>
</evidence>
<dbReference type="GO" id="GO:0046872">
    <property type="term" value="F:metal ion binding"/>
    <property type="evidence" value="ECO:0007669"/>
    <property type="project" value="UniProtKB-KW"/>
</dbReference>
<accession>A0A3G1L1V5</accession>
<feature type="domain" description="MPN" evidence="8">
    <location>
        <begin position="99"/>
        <end position="221"/>
    </location>
</feature>
<dbReference type="NCBIfam" id="TIGR00608">
    <property type="entry name" value="radc"/>
    <property type="match status" value="1"/>
</dbReference>
<dbReference type="OrthoDB" id="9804482at2"/>
<dbReference type="Proteomes" id="UP000323521">
    <property type="component" value="Chromosome"/>
</dbReference>
<keyword evidence="3" id="KW-0479">Metal-binding</keyword>
<keyword evidence="2" id="KW-0645">Protease</keyword>
<evidence type="ECO:0000313" key="9">
    <source>
        <dbReference type="EMBL" id="ATW28772.1"/>
    </source>
</evidence>
<evidence type="ECO:0000256" key="5">
    <source>
        <dbReference type="ARBA" id="ARBA00022833"/>
    </source>
</evidence>
<dbReference type="GO" id="GO:0006508">
    <property type="term" value="P:proteolysis"/>
    <property type="evidence" value="ECO:0007669"/>
    <property type="project" value="UniProtKB-KW"/>
</dbReference>